<evidence type="ECO:0000259" key="3">
    <source>
        <dbReference type="PROSITE" id="PS50158"/>
    </source>
</evidence>
<dbReference type="GO" id="GO:0003676">
    <property type="term" value="F:nucleic acid binding"/>
    <property type="evidence" value="ECO:0007669"/>
    <property type="project" value="InterPro"/>
</dbReference>
<evidence type="ECO:0000256" key="2">
    <source>
        <dbReference type="SAM" id="MobiDB-lite"/>
    </source>
</evidence>
<dbReference type="InParanoid" id="A0A2R2MTU2"/>
<protein>
    <submittedName>
        <fullName evidence="5">Uncharacterized protein LOC112042730</fullName>
    </submittedName>
</protein>
<evidence type="ECO:0000313" key="5">
    <source>
        <dbReference type="RefSeq" id="XP_023933543.1"/>
    </source>
</evidence>
<dbReference type="Proteomes" id="UP000085678">
    <property type="component" value="Unplaced"/>
</dbReference>
<dbReference type="PROSITE" id="PS50158">
    <property type="entry name" value="ZF_CCHC"/>
    <property type="match status" value="1"/>
</dbReference>
<evidence type="ECO:0000256" key="1">
    <source>
        <dbReference type="PROSITE-ProRule" id="PRU00047"/>
    </source>
</evidence>
<feature type="region of interest" description="Disordered" evidence="2">
    <location>
        <begin position="1"/>
        <end position="41"/>
    </location>
</feature>
<keyword evidence="1" id="KW-0479">Metal-binding</keyword>
<keyword evidence="1" id="KW-0863">Zinc-finger</keyword>
<keyword evidence="4" id="KW-1185">Reference proteome</keyword>
<dbReference type="InterPro" id="IPR036875">
    <property type="entry name" value="Znf_CCHC_sf"/>
</dbReference>
<feature type="region of interest" description="Disordered" evidence="2">
    <location>
        <begin position="53"/>
        <end position="72"/>
    </location>
</feature>
<feature type="domain" description="CCHC-type" evidence="3">
    <location>
        <begin position="129"/>
        <end position="144"/>
    </location>
</feature>
<dbReference type="RefSeq" id="XP_023933543.1">
    <property type="nucleotide sequence ID" value="XM_024077775.1"/>
</dbReference>
<accession>A0A2R2MTU2</accession>
<dbReference type="Gene3D" id="4.10.60.10">
    <property type="entry name" value="Zinc finger, CCHC-type"/>
    <property type="match status" value="1"/>
</dbReference>
<evidence type="ECO:0000313" key="4">
    <source>
        <dbReference type="Proteomes" id="UP000085678"/>
    </source>
</evidence>
<dbReference type="OrthoDB" id="5990277at2759"/>
<dbReference type="SMART" id="SM00343">
    <property type="entry name" value="ZnF_C2HC"/>
    <property type="match status" value="1"/>
</dbReference>
<feature type="region of interest" description="Disordered" evidence="2">
    <location>
        <begin position="137"/>
        <end position="156"/>
    </location>
</feature>
<dbReference type="GeneID" id="112042730"/>
<proteinExistence type="predicted"/>
<reference evidence="5" key="1">
    <citation type="submission" date="2025-08" db="UniProtKB">
        <authorList>
            <consortium name="RefSeq"/>
        </authorList>
    </citation>
    <scope>IDENTIFICATION</scope>
    <source>
        <tissue evidence="5">Gonads</tissue>
    </source>
</reference>
<gene>
    <name evidence="5" type="primary">LOC112042730</name>
</gene>
<name>A0A2R2MTU2_LINAN</name>
<keyword evidence="1" id="KW-0862">Zinc</keyword>
<dbReference type="AlphaFoldDB" id="A0A2R2MTU2"/>
<dbReference type="SUPFAM" id="SSF57756">
    <property type="entry name" value="Retrovirus zinc finger-like domains"/>
    <property type="match status" value="1"/>
</dbReference>
<dbReference type="KEGG" id="lak:112042730"/>
<dbReference type="InterPro" id="IPR001878">
    <property type="entry name" value="Znf_CCHC"/>
</dbReference>
<sequence>MAENDQTDSGPRPEDPERQEGWKTVKEYQISDFADDSGDERKIRAAENRALRQSRKNNYRFSPYATPTAAAGAPFSTNRAMASSPYPGPFPSAAVSSAGQLNPSLGPRFPTFSSQPFRRIRKPMPSDICFLCLQPGHWRSSCPNAQVRPEPENQRN</sequence>
<organism evidence="4 5">
    <name type="scientific">Lingula anatina</name>
    <name type="common">Brachiopod</name>
    <name type="synonym">Lingula unguis</name>
    <dbReference type="NCBI Taxonomy" id="7574"/>
    <lineage>
        <taxon>Eukaryota</taxon>
        <taxon>Metazoa</taxon>
        <taxon>Spiralia</taxon>
        <taxon>Lophotrochozoa</taxon>
        <taxon>Brachiopoda</taxon>
        <taxon>Linguliformea</taxon>
        <taxon>Lingulata</taxon>
        <taxon>Lingulida</taxon>
        <taxon>Linguloidea</taxon>
        <taxon>Lingulidae</taxon>
        <taxon>Lingula</taxon>
    </lineage>
</organism>
<dbReference type="GO" id="GO:0008270">
    <property type="term" value="F:zinc ion binding"/>
    <property type="evidence" value="ECO:0007669"/>
    <property type="project" value="UniProtKB-KW"/>
</dbReference>
<feature type="compositionally biased region" description="Basic and acidic residues" evidence="2">
    <location>
        <begin position="11"/>
        <end position="26"/>
    </location>
</feature>